<dbReference type="Proteomes" id="UP000217736">
    <property type="component" value="Chromosome"/>
</dbReference>
<accession>A0A1Z4ELJ3</accession>
<organism evidence="1 2">
    <name type="scientific">Mycobacterium shigaense</name>
    <dbReference type="NCBI Taxonomy" id="722731"/>
    <lineage>
        <taxon>Bacteria</taxon>
        <taxon>Bacillati</taxon>
        <taxon>Actinomycetota</taxon>
        <taxon>Actinomycetes</taxon>
        <taxon>Mycobacteriales</taxon>
        <taxon>Mycobacteriaceae</taxon>
        <taxon>Mycobacterium</taxon>
        <taxon>Mycobacterium simiae complex</taxon>
    </lineage>
</organism>
<dbReference type="AlphaFoldDB" id="A0A1Z4ELJ3"/>
<dbReference type="Gene3D" id="2.30.110.10">
    <property type="entry name" value="Electron Transport, Fmn-binding Protein, Chain A"/>
    <property type="match status" value="1"/>
</dbReference>
<protein>
    <recommendedName>
        <fullName evidence="3">Nitroreductase</fullName>
    </recommendedName>
</protein>
<evidence type="ECO:0008006" key="3">
    <source>
        <dbReference type="Google" id="ProtNLM"/>
    </source>
</evidence>
<evidence type="ECO:0000313" key="1">
    <source>
        <dbReference type="EMBL" id="BAX93782.1"/>
    </source>
</evidence>
<name>A0A1Z4ELJ3_9MYCO</name>
<dbReference type="EMBL" id="AP018164">
    <property type="protein sequence ID" value="BAX93782.1"/>
    <property type="molecule type" value="Genomic_DNA"/>
</dbReference>
<reference evidence="2" key="1">
    <citation type="submission" date="2017-06" db="EMBL/GenBank/DDBJ databases">
        <title>Complete Genome Sequence of Mycobacterium shigaense.</title>
        <authorList>
            <person name="Fukano H."/>
            <person name="Yoshida M."/>
            <person name="Kazumi Y."/>
            <person name="Ogura Y."/>
            <person name="Mitarai S."/>
            <person name="Hayashi T."/>
            <person name="Hoshino Y."/>
        </authorList>
    </citation>
    <scope>NUCLEOTIDE SEQUENCE [LARGE SCALE GENOMIC DNA]</scope>
    <source>
        <strain evidence="2">UN-152</strain>
    </source>
</reference>
<proteinExistence type="predicted"/>
<dbReference type="KEGG" id="mshg:MSG_03653"/>
<gene>
    <name evidence="1" type="ORF">MSG_03653</name>
</gene>
<sequence>MIRRTESRPSSVARMPAGSDDNRLAGAINAFAVRLSNAPLLGRLVRQGLVVVRYTGRRSGRTIEIPVGYRGRGDVITINVAAPNGKTWWRNFLGNGSELTLLNFRGADRAGHAIASRSPKGRVKVTVRLD</sequence>
<keyword evidence="2" id="KW-1185">Reference proteome</keyword>
<evidence type="ECO:0000313" key="2">
    <source>
        <dbReference type="Proteomes" id="UP000217736"/>
    </source>
</evidence>
<dbReference type="InterPro" id="IPR012349">
    <property type="entry name" value="Split_barrel_FMN-bd"/>
</dbReference>